<dbReference type="Proteomes" id="UP000807353">
    <property type="component" value="Unassembled WGS sequence"/>
</dbReference>
<feature type="region of interest" description="Disordered" evidence="5">
    <location>
        <begin position="451"/>
        <end position="485"/>
    </location>
</feature>
<comment type="catalytic activity">
    <reaction evidence="3">
        <text>a diacylglycerol + H2O = a monoacylglycerol + a fatty acid + H(+)</text>
        <dbReference type="Rhea" id="RHEA:32731"/>
        <dbReference type="ChEBI" id="CHEBI:15377"/>
        <dbReference type="ChEBI" id="CHEBI:15378"/>
        <dbReference type="ChEBI" id="CHEBI:17408"/>
        <dbReference type="ChEBI" id="CHEBI:18035"/>
        <dbReference type="ChEBI" id="CHEBI:28868"/>
    </reaction>
</comment>
<dbReference type="InterPro" id="IPR051218">
    <property type="entry name" value="Sec_MonoDiacylglyc_Lipase"/>
</dbReference>
<comment type="catalytic activity">
    <reaction evidence="4">
        <text>a monoacylglycerol + H2O = glycerol + a fatty acid + H(+)</text>
        <dbReference type="Rhea" id="RHEA:15245"/>
        <dbReference type="ChEBI" id="CHEBI:15377"/>
        <dbReference type="ChEBI" id="CHEBI:15378"/>
        <dbReference type="ChEBI" id="CHEBI:17408"/>
        <dbReference type="ChEBI" id="CHEBI:17754"/>
        <dbReference type="ChEBI" id="CHEBI:28868"/>
    </reaction>
</comment>
<sequence length="634" mass="71146">MWFNLNQADEIGESPSQPRRCSRSLHAECQDYVGSWDTDFRPKEQRTLPSPAFNVQKVTRTLINSLSTPVTPGLEWTSRYGLSDGNKKLPVWYYIFQTSIHTSIPRRNMPSILRWITSHLNGKSETSGPELHGNLTQFNEIGLTPDILKSGVEALRSYKVPIPDGNSTIVDRTTPPTTALPLLAAISQSNYTNDVNYLRNLLAPYEFEIREIRREHHHGWLSLGKHNDGHEKNDVAPYARIWFVKLDDIEYRHQGNPIGGFVDMGTWTGGLMIVSFTGSTTGQDWLDDARAFTHTAASFLHPDFDTLNAHHGFADWLNRRLDTTAKFTTKGAGNAETTVYNAVLSAIADIRRGLKQDPAKNGQIKMITVGHSLGGAVGSLFSLRLSATSSYPEQHLTHDYFCLEGNPYHADNNHTQEPDPRVMPARLALTVTFGAPRFLWQGLDNDQAILEKQREQERRDRDRRIEQERLEEEQAGHPIQRGFRPDTVKWPAHLENVPIVRIVNSRDPVPHVPAGKGELPTGLNVLSVTQVPGDVALLNSHGPQAGEGSKTDGISIPQHTEGAAYVHLGHQWVLDGDKMKQVPTDSDEYISGVWRVFKDFVTHSPYNDNIAKQHSMSTYLRNVTAVYKRSIADK</sequence>
<feature type="region of interest" description="Disordered" evidence="5">
    <location>
        <begin position="1"/>
        <end position="20"/>
    </location>
</feature>
<dbReference type="Pfam" id="PF01764">
    <property type="entry name" value="Lipase_3"/>
    <property type="match status" value="1"/>
</dbReference>
<keyword evidence="8" id="KW-1185">Reference proteome</keyword>
<evidence type="ECO:0000256" key="2">
    <source>
        <dbReference type="ARBA" id="ARBA00043996"/>
    </source>
</evidence>
<name>A0A9P5YAC7_9AGAR</name>
<proteinExistence type="inferred from homology"/>
<accession>A0A9P5YAC7</accession>
<dbReference type="EMBL" id="MU150255">
    <property type="protein sequence ID" value="KAF9464236.1"/>
    <property type="molecule type" value="Genomic_DNA"/>
</dbReference>
<reference evidence="7" key="1">
    <citation type="submission" date="2020-11" db="EMBL/GenBank/DDBJ databases">
        <authorList>
            <consortium name="DOE Joint Genome Institute"/>
            <person name="Ahrendt S."/>
            <person name="Riley R."/>
            <person name="Andreopoulos W."/>
            <person name="Labutti K."/>
            <person name="Pangilinan J."/>
            <person name="Ruiz-Duenas F.J."/>
            <person name="Barrasa J.M."/>
            <person name="Sanchez-Garcia M."/>
            <person name="Camarero S."/>
            <person name="Miyauchi S."/>
            <person name="Serrano A."/>
            <person name="Linde D."/>
            <person name="Babiker R."/>
            <person name="Drula E."/>
            <person name="Ayuso-Fernandez I."/>
            <person name="Pacheco R."/>
            <person name="Padilla G."/>
            <person name="Ferreira P."/>
            <person name="Barriuso J."/>
            <person name="Kellner H."/>
            <person name="Castanera R."/>
            <person name="Alfaro M."/>
            <person name="Ramirez L."/>
            <person name="Pisabarro A.G."/>
            <person name="Kuo A."/>
            <person name="Tritt A."/>
            <person name="Lipzen A."/>
            <person name="He G."/>
            <person name="Yan M."/>
            <person name="Ng V."/>
            <person name="Cullen D."/>
            <person name="Martin F."/>
            <person name="Rosso M.-N."/>
            <person name="Henrissat B."/>
            <person name="Hibbett D."/>
            <person name="Martinez A.T."/>
            <person name="Grigoriev I.V."/>
        </authorList>
    </citation>
    <scope>NUCLEOTIDE SEQUENCE</scope>
    <source>
        <strain evidence="7">CBS 247.69</strain>
    </source>
</reference>
<feature type="compositionally biased region" description="Basic and acidic residues" evidence="5">
    <location>
        <begin position="451"/>
        <end position="475"/>
    </location>
</feature>
<evidence type="ECO:0000256" key="5">
    <source>
        <dbReference type="SAM" id="MobiDB-lite"/>
    </source>
</evidence>
<dbReference type="GO" id="GO:0006629">
    <property type="term" value="P:lipid metabolic process"/>
    <property type="evidence" value="ECO:0007669"/>
    <property type="project" value="InterPro"/>
</dbReference>
<evidence type="ECO:0000256" key="1">
    <source>
        <dbReference type="ARBA" id="ARBA00023157"/>
    </source>
</evidence>
<dbReference type="SUPFAM" id="SSF53474">
    <property type="entry name" value="alpha/beta-Hydrolases"/>
    <property type="match status" value="1"/>
</dbReference>
<dbReference type="OrthoDB" id="406844at2759"/>
<dbReference type="AlphaFoldDB" id="A0A9P5YAC7"/>
<comment type="caution">
    <text evidence="7">The sequence shown here is derived from an EMBL/GenBank/DDBJ whole genome shotgun (WGS) entry which is preliminary data.</text>
</comment>
<evidence type="ECO:0000313" key="8">
    <source>
        <dbReference type="Proteomes" id="UP000807353"/>
    </source>
</evidence>
<dbReference type="PANTHER" id="PTHR45856:SF25">
    <property type="entry name" value="FUNGAL LIPASE-LIKE DOMAIN-CONTAINING PROTEIN"/>
    <property type="match status" value="1"/>
</dbReference>
<dbReference type="InterPro" id="IPR002921">
    <property type="entry name" value="Fungal_lipase-type"/>
</dbReference>
<dbReference type="Gene3D" id="3.40.50.1820">
    <property type="entry name" value="alpha/beta hydrolase"/>
    <property type="match status" value="1"/>
</dbReference>
<dbReference type="PANTHER" id="PTHR45856">
    <property type="entry name" value="ALPHA/BETA-HYDROLASES SUPERFAMILY PROTEIN"/>
    <property type="match status" value="1"/>
</dbReference>
<organism evidence="7 8">
    <name type="scientific">Collybia nuda</name>
    <dbReference type="NCBI Taxonomy" id="64659"/>
    <lineage>
        <taxon>Eukaryota</taxon>
        <taxon>Fungi</taxon>
        <taxon>Dikarya</taxon>
        <taxon>Basidiomycota</taxon>
        <taxon>Agaricomycotina</taxon>
        <taxon>Agaricomycetes</taxon>
        <taxon>Agaricomycetidae</taxon>
        <taxon>Agaricales</taxon>
        <taxon>Tricholomatineae</taxon>
        <taxon>Clitocybaceae</taxon>
        <taxon>Collybia</taxon>
    </lineage>
</organism>
<evidence type="ECO:0000313" key="7">
    <source>
        <dbReference type="EMBL" id="KAF9464236.1"/>
    </source>
</evidence>
<feature type="domain" description="Fungal lipase-type" evidence="6">
    <location>
        <begin position="273"/>
        <end position="392"/>
    </location>
</feature>
<comment type="similarity">
    <text evidence="2">Belongs to the AB hydrolase superfamily. Lipase family. Class 3 subfamily.</text>
</comment>
<protein>
    <recommendedName>
        <fullName evidence="6">Fungal lipase-type domain-containing protein</fullName>
    </recommendedName>
</protein>
<evidence type="ECO:0000256" key="4">
    <source>
        <dbReference type="ARBA" id="ARBA00048461"/>
    </source>
</evidence>
<evidence type="ECO:0000256" key="3">
    <source>
        <dbReference type="ARBA" id="ARBA00047591"/>
    </source>
</evidence>
<gene>
    <name evidence="7" type="ORF">BDZ94DRAFT_1256617</name>
</gene>
<evidence type="ECO:0000259" key="6">
    <source>
        <dbReference type="Pfam" id="PF01764"/>
    </source>
</evidence>
<keyword evidence="1" id="KW-1015">Disulfide bond</keyword>
<dbReference type="InterPro" id="IPR029058">
    <property type="entry name" value="AB_hydrolase_fold"/>
</dbReference>